<dbReference type="PANTHER" id="PTHR33121:SF23">
    <property type="entry name" value="CYCLIC DI-GMP PHOSPHODIESTERASE PDEB"/>
    <property type="match status" value="1"/>
</dbReference>
<feature type="region of interest" description="Disordered" evidence="1">
    <location>
        <begin position="356"/>
        <end position="403"/>
    </location>
</feature>
<evidence type="ECO:0000256" key="1">
    <source>
        <dbReference type="SAM" id="MobiDB-lite"/>
    </source>
</evidence>
<dbReference type="PROSITE" id="PS50887">
    <property type="entry name" value="GGDEF"/>
    <property type="match status" value="1"/>
</dbReference>
<protein>
    <recommendedName>
        <fullName evidence="5">DUF1631 family protein</fullName>
    </recommendedName>
</protein>
<dbReference type="GO" id="GO:0071111">
    <property type="term" value="F:cyclic-guanylate-specific phosphodiesterase activity"/>
    <property type="evidence" value="ECO:0007669"/>
    <property type="project" value="InterPro"/>
</dbReference>
<dbReference type="Gene3D" id="3.30.70.270">
    <property type="match status" value="1"/>
</dbReference>
<sequence>MEKRKSPRQICAVDAVLSVAEGQSHHCTISEYSQSGLQITFDAAIASSIINSLKRLVAQHGDASVSFRQAQQHLRLPVAIIHLSKQGAGLRLHAPDPSIYRVLQHLSAAQADTSSERTNLVSSQPTLSPRHKKTLMQAASTVLHNYLRQQYSGFCHQLEHELLAAADQQPDNGEQQLFFIAIRQFRKERQAIFAALSQNMITEAMALIKARDATASTAQTPDKKRASPLELVTKNDFEDWLLVRVAISKVELKLREALIELQIRVDAAFGDRDGKRTYNPFSPAALCNSFFDQIHHLRLQHAQLQVVCSVLQKTVLNDLHVFYQQLNQVFIDADILPDIDVNQYLAEQAILKRPVPVTPEQTATESESGSARPAEGTAAAPKAAQPTTQTKDHQTRPTDTVPTTAPAAAAYGTVTQLMGLRRQARGDAKIDTESLPEERSATAQQLGELQEGLLNGNLQLHQPGALKELMQQAKGNTQALSEQEHDAAETIEGLFDSIMQSDRITTDLRDEFSKLQVPLLRAMLQDPEIFAAESHPARQALNYIALLSDKSSTNLASNTPVILDAIRSILSDKTDGKGFSQSIDKLDQLVSREKRLIERNLQRIRQSCDGQQRLRHANRQIQHELSRMLAEPAPQPVIELLENGWRDLMRLSYLREGVASRSWEITLQVIEQLAANRDAERLAAIEKPLNDADLIRLLEKGLSKIPEGQLSQRDLLAQLQQLLATDPSEVSLALYQTAAPELSLEERLDTLPDNGLALQRWIKRVRGLKTSQWFELTHGKLQEKLVQLAWIADDDSLYVFANHQGTQKLELPLERVAALLRDGNLVLLSDAALPAVEQGLDALVQKVYDKLAFDSCHDPLTGFLTRKEFCRTMAQRVASASEDDSNFSLIFIDIMQFKVINNTGGYEAGDSFLIELSQRLKSFLKGSATVGRMGTDQFAILLPEEAETLGYNSAREIKAVVEEKRFEYEEHSFVINSALALVGFDRSNQKVMELLRSVEAATSLSKKSGYKDVQVIRPGDQALEDLDEVMAWVTRINRALDNDNLKLRCQKIMPINGSPRTLAHYEVLLSVLDEQGEASPPAEFIKVAEEYNRMADVDRWVVEHVLQWMHQNEDELHLFGGFSVNLSGHSMNDETFLDFIFDALVRYPVRRDKLVFEITETTAVTNLDDAADFIKEMRSIGCRFSLDDFGVGQSSYSYLKRLPVDFIKIDGAFVRDINTNDVDYALVKSITEMGHYLKKKVIAEYVSSPEILNTVTHVGVDYAQGYQFGMPVMLDELNLRQQNLQGTEPA</sequence>
<dbReference type="CDD" id="cd01948">
    <property type="entry name" value="EAL"/>
    <property type="match status" value="1"/>
</dbReference>
<dbReference type="Pfam" id="PF00990">
    <property type="entry name" value="GGDEF"/>
    <property type="match status" value="1"/>
</dbReference>
<dbReference type="InterPro" id="IPR035919">
    <property type="entry name" value="EAL_sf"/>
</dbReference>
<feature type="domain" description="EAL" evidence="2">
    <location>
        <begin position="1029"/>
        <end position="1285"/>
    </location>
</feature>
<dbReference type="InterPro" id="IPR001633">
    <property type="entry name" value="EAL_dom"/>
</dbReference>
<dbReference type="InterPro" id="IPR000160">
    <property type="entry name" value="GGDEF_dom"/>
</dbReference>
<feature type="compositionally biased region" description="Polar residues" evidence="1">
    <location>
        <begin position="359"/>
        <end position="369"/>
    </location>
</feature>
<dbReference type="Pfam" id="PF07793">
    <property type="entry name" value="DUF1631"/>
    <property type="match status" value="1"/>
</dbReference>
<proteinExistence type="predicted"/>
<evidence type="ECO:0008006" key="5">
    <source>
        <dbReference type="Google" id="ProtNLM"/>
    </source>
</evidence>
<dbReference type="SUPFAM" id="SSF55073">
    <property type="entry name" value="Nucleotide cyclase"/>
    <property type="match status" value="1"/>
</dbReference>
<feature type="compositionally biased region" description="Low complexity" evidence="1">
    <location>
        <begin position="377"/>
        <end position="389"/>
    </location>
</feature>
<evidence type="ECO:0000259" key="3">
    <source>
        <dbReference type="PROSITE" id="PS50887"/>
    </source>
</evidence>
<dbReference type="SUPFAM" id="SSF141868">
    <property type="entry name" value="EAL domain-like"/>
    <property type="match status" value="1"/>
</dbReference>
<dbReference type="InterPro" id="IPR050706">
    <property type="entry name" value="Cyclic-di-GMP_PDE-like"/>
</dbReference>
<dbReference type="Gene3D" id="3.20.20.450">
    <property type="entry name" value="EAL domain"/>
    <property type="match status" value="1"/>
</dbReference>
<dbReference type="NCBIfam" id="TIGR00254">
    <property type="entry name" value="GGDEF"/>
    <property type="match status" value="1"/>
</dbReference>
<reference evidence="4" key="1">
    <citation type="journal article" date="2015" name="Nature">
        <title>Complex archaea that bridge the gap between prokaryotes and eukaryotes.</title>
        <authorList>
            <person name="Spang A."/>
            <person name="Saw J.H."/>
            <person name="Jorgensen S.L."/>
            <person name="Zaremba-Niedzwiedzka K."/>
            <person name="Martijn J."/>
            <person name="Lind A.E."/>
            <person name="van Eijk R."/>
            <person name="Schleper C."/>
            <person name="Guy L."/>
            <person name="Ettema T.J."/>
        </authorList>
    </citation>
    <scope>NUCLEOTIDE SEQUENCE</scope>
</reference>
<dbReference type="InterPro" id="IPR029787">
    <property type="entry name" value="Nucleotide_cyclase"/>
</dbReference>
<dbReference type="CDD" id="cd01949">
    <property type="entry name" value="GGDEF"/>
    <property type="match status" value="1"/>
</dbReference>
<dbReference type="InterPro" id="IPR043128">
    <property type="entry name" value="Rev_trsase/Diguanyl_cyclase"/>
</dbReference>
<accession>A0A0F9VT69</accession>
<dbReference type="SMART" id="SM00052">
    <property type="entry name" value="EAL"/>
    <property type="match status" value="1"/>
</dbReference>
<organism evidence="4">
    <name type="scientific">marine sediment metagenome</name>
    <dbReference type="NCBI Taxonomy" id="412755"/>
    <lineage>
        <taxon>unclassified sequences</taxon>
        <taxon>metagenomes</taxon>
        <taxon>ecological metagenomes</taxon>
    </lineage>
</organism>
<name>A0A0F9VT69_9ZZZZ</name>
<dbReference type="EMBL" id="LAZR01000010">
    <property type="protein sequence ID" value="KKO08276.1"/>
    <property type="molecule type" value="Genomic_DNA"/>
</dbReference>
<dbReference type="PROSITE" id="PS50883">
    <property type="entry name" value="EAL"/>
    <property type="match status" value="1"/>
</dbReference>
<dbReference type="SUPFAM" id="SSF141371">
    <property type="entry name" value="PilZ domain-like"/>
    <property type="match status" value="1"/>
</dbReference>
<dbReference type="Pfam" id="PF00563">
    <property type="entry name" value="EAL"/>
    <property type="match status" value="1"/>
</dbReference>
<gene>
    <name evidence="4" type="ORF">LCGC14_0049740</name>
</gene>
<evidence type="ECO:0000313" key="4">
    <source>
        <dbReference type="EMBL" id="KKO08276.1"/>
    </source>
</evidence>
<dbReference type="SMART" id="SM00267">
    <property type="entry name" value="GGDEF"/>
    <property type="match status" value="1"/>
</dbReference>
<feature type="domain" description="GGDEF" evidence="3">
    <location>
        <begin position="885"/>
        <end position="1018"/>
    </location>
</feature>
<dbReference type="InterPro" id="IPR012434">
    <property type="entry name" value="DUF1631"/>
</dbReference>
<dbReference type="PANTHER" id="PTHR33121">
    <property type="entry name" value="CYCLIC DI-GMP PHOSPHODIESTERASE PDEF"/>
    <property type="match status" value="1"/>
</dbReference>
<comment type="caution">
    <text evidence="4">The sequence shown here is derived from an EMBL/GenBank/DDBJ whole genome shotgun (WGS) entry which is preliminary data.</text>
</comment>
<evidence type="ECO:0000259" key="2">
    <source>
        <dbReference type="PROSITE" id="PS50883"/>
    </source>
</evidence>